<keyword evidence="11" id="KW-1133">Transmembrane helix</keyword>
<accession>A0AA38UEN1</accession>
<dbReference type="GO" id="GO:0016705">
    <property type="term" value="F:oxidoreductase activity, acting on paired donors, with incorporation or reduction of molecular oxygen"/>
    <property type="evidence" value="ECO:0007669"/>
    <property type="project" value="InterPro"/>
</dbReference>
<gene>
    <name evidence="12" type="ORF">F5878DRAFT_660890</name>
</gene>
<sequence>MFGVLLPQSNMLSLSIHEGASSIQNFTIAAGIVLLIIGIFRVSFRGQPLPLPPGPKGYPIIKNAFDVPPKHAWLKYHEWSKHLGDVLHLSAVGQSIIVLNSARAISELLEGRSAIYSDRPWTAMTYEVGYQDSPVLTPSGPRHRTFRRLSSEVLGPRQVQEWRPLQEQKVQILVRGLLDSPQSFWTHIRRYTASLLLELSHGQVIQGDDDPFLKVAQEINNDFSELAVPGRYLVDIFPGLRFLPSWVGLASKKRAISARKIVKQGLRWTYRQVENQVANGTARPSFAASLIERNTNPSQEEIYIHQWVSLVTYTAGGDTSLSALTSFFLAMALNPDKQRKAQAEIDRVVGFGNRPTFGHRSNLQYVESLIKEVYRLNPAFPMALPHALNSKTDDEYRGWKIPKGSTVIANTWAVLHDANLYPSPFEFLPERYLEVQSSHEHSLKEPAAHTEAAEMNPDPRKFAFGYGRRSCPGQYLIDDTIFIAVATVLALFDIGPLTSGSVPGYTPYVISQPEAFACTIAPRTKAD</sequence>
<evidence type="ECO:0000313" key="13">
    <source>
        <dbReference type="Proteomes" id="UP001163846"/>
    </source>
</evidence>
<evidence type="ECO:0000256" key="6">
    <source>
        <dbReference type="ARBA" id="ARBA00023002"/>
    </source>
</evidence>
<comment type="caution">
    <text evidence="12">The sequence shown here is derived from an EMBL/GenBank/DDBJ whole genome shotgun (WGS) entry which is preliminary data.</text>
</comment>
<keyword evidence="5 9" id="KW-0479">Metal-binding</keyword>
<keyword evidence="11" id="KW-0812">Transmembrane</keyword>
<dbReference type="GO" id="GO:0020037">
    <property type="term" value="F:heme binding"/>
    <property type="evidence" value="ECO:0007669"/>
    <property type="project" value="InterPro"/>
</dbReference>
<dbReference type="CDD" id="cd11065">
    <property type="entry name" value="CYP64-like"/>
    <property type="match status" value="1"/>
</dbReference>
<evidence type="ECO:0000256" key="11">
    <source>
        <dbReference type="SAM" id="Phobius"/>
    </source>
</evidence>
<organism evidence="12 13">
    <name type="scientific">Lentinula raphanica</name>
    <dbReference type="NCBI Taxonomy" id="153919"/>
    <lineage>
        <taxon>Eukaryota</taxon>
        <taxon>Fungi</taxon>
        <taxon>Dikarya</taxon>
        <taxon>Basidiomycota</taxon>
        <taxon>Agaricomycotina</taxon>
        <taxon>Agaricomycetes</taxon>
        <taxon>Agaricomycetidae</taxon>
        <taxon>Agaricales</taxon>
        <taxon>Marasmiineae</taxon>
        <taxon>Omphalotaceae</taxon>
        <taxon>Lentinula</taxon>
    </lineage>
</organism>
<keyword evidence="7 9" id="KW-0408">Iron</keyword>
<dbReference type="PANTHER" id="PTHR46300">
    <property type="entry name" value="P450, PUTATIVE (EUROFUNG)-RELATED-RELATED"/>
    <property type="match status" value="1"/>
</dbReference>
<feature type="binding site" description="axial binding residue" evidence="9">
    <location>
        <position position="471"/>
    </location>
    <ligand>
        <name>heme</name>
        <dbReference type="ChEBI" id="CHEBI:30413"/>
    </ligand>
    <ligandPart>
        <name>Fe</name>
        <dbReference type="ChEBI" id="CHEBI:18248"/>
    </ligandPart>
</feature>
<comment type="similarity">
    <text evidence="3 10">Belongs to the cytochrome P450 family.</text>
</comment>
<comment type="pathway">
    <text evidence="2">Secondary metabolite biosynthesis.</text>
</comment>
<reference evidence="12" key="1">
    <citation type="submission" date="2022-08" db="EMBL/GenBank/DDBJ databases">
        <authorList>
            <consortium name="DOE Joint Genome Institute"/>
            <person name="Min B."/>
            <person name="Riley R."/>
            <person name="Sierra-Patev S."/>
            <person name="Naranjo-Ortiz M."/>
            <person name="Looney B."/>
            <person name="Konkel Z."/>
            <person name="Slot J.C."/>
            <person name="Sakamoto Y."/>
            <person name="Steenwyk J.L."/>
            <person name="Rokas A."/>
            <person name="Carro J."/>
            <person name="Camarero S."/>
            <person name="Ferreira P."/>
            <person name="Molpeceres G."/>
            <person name="Ruiz-Duenas F.J."/>
            <person name="Serrano A."/>
            <person name="Henrissat B."/>
            <person name="Drula E."/>
            <person name="Hughes K.W."/>
            <person name="Mata J.L."/>
            <person name="Ishikawa N.K."/>
            <person name="Vargas-Isla R."/>
            <person name="Ushijima S."/>
            <person name="Smith C.A."/>
            <person name="Ahrendt S."/>
            <person name="Andreopoulos W."/>
            <person name="He G."/>
            <person name="Labutti K."/>
            <person name="Lipzen A."/>
            <person name="Ng V."/>
            <person name="Sandor L."/>
            <person name="Barry K."/>
            <person name="Martinez A.T."/>
            <person name="Xiao Y."/>
            <person name="Gibbons J.G."/>
            <person name="Terashima K."/>
            <person name="Hibbett D.S."/>
            <person name="Grigoriev I.V."/>
        </authorList>
    </citation>
    <scope>NUCLEOTIDE SEQUENCE</scope>
    <source>
        <strain evidence="12">TFB9207</strain>
    </source>
</reference>
<dbReference type="InterPro" id="IPR050364">
    <property type="entry name" value="Cytochrome_P450_fung"/>
</dbReference>
<name>A0AA38UEN1_9AGAR</name>
<dbReference type="PROSITE" id="PS00086">
    <property type="entry name" value="CYTOCHROME_P450"/>
    <property type="match status" value="1"/>
</dbReference>
<evidence type="ECO:0000256" key="8">
    <source>
        <dbReference type="ARBA" id="ARBA00023033"/>
    </source>
</evidence>
<evidence type="ECO:0000313" key="12">
    <source>
        <dbReference type="EMBL" id="KAJ3838784.1"/>
    </source>
</evidence>
<dbReference type="SUPFAM" id="SSF48264">
    <property type="entry name" value="Cytochrome P450"/>
    <property type="match status" value="1"/>
</dbReference>
<keyword evidence="11" id="KW-0472">Membrane</keyword>
<keyword evidence="6 10" id="KW-0560">Oxidoreductase</keyword>
<dbReference type="EMBL" id="MU806164">
    <property type="protein sequence ID" value="KAJ3838784.1"/>
    <property type="molecule type" value="Genomic_DNA"/>
</dbReference>
<evidence type="ECO:0000256" key="7">
    <source>
        <dbReference type="ARBA" id="ARBA00023004"/>
    </source>
</evidence>
<protein>
    <submittedName>
        <fullName evidence="12">Cytochrome P450</fullName>
    </submittedName>
</protein>
<dbReference type="PRINTS" id="PR00463">
    <property type="entry name" value="EP450I"/>
</dbReference>
<evidence type="ECO:0000256" key="9">
    <source>
        <dbReference type="PIRSR" id="PIRSR602401-1"/>
    </source>
</evidence>
<keyword evidence="8 10" id="KW-0503">Monooxygenase</keyword>
<evidence type="ECO:0000256" key="5">
    <source>
        <dbReference type="ARBA" id="ARBA00022723"/>
    </source>
</evidence>
<evidence type="ECO:0000256" key="2">
    <source>
        <dbReference type="ARBA" id="ARBA00005179"/>
    </source>
</evidence>
<proteinExistence type="inferred from homology"/>
<dbReference type="InterPro" id="IPR002401">
    <property type="entry name" value="Cyt_P450_E_grp-I"/>
</dbReference>
<dbReference type="Proteomes" id="UP001163846">
    <property type="component" value="Unassembled WGS sequence"/>
</dbReference>
<keyword evidence="13" id="KW-1185">Reference proteome</keyword>
<dbReference type="InterPro" id="IPR017972">
    <property type="entry name" value="Cyt_P450_CS"/>
</dbReference>
<comment type="cofactor">
    <cofactor evidence="1 9">
        <name>heme</name>
        <dbReference type="ChEBI" id="CHEBI:30413"/>
    </cofactor>
</comment>
<keyword evidence="4 9" id="KW-0349">Heme</keyword>
<dbReference type="Pfam" id="PF00067">
    <property type="entry name" value="p450"/>
    <property type="match status" value="1"/>
</dbReference>
<dbReference type="InterPro" id="IPR036396">
    <property type="entry name" value="Cyt_P450_sf"/>
</dbReference>
<evidence type="ECO:0000256" key="4">
    <source>
        <dbReference type="ARBA" id="ARBA00022617"/>
    </source>
</evidence>
<evidence type="ECO:0000256" key="3">
    <source>
        <dbReference type="ARBA" id="ARBA00010617"/>
    </source>
</evidence>
<evidence type="ECO:0000256" key="1">
    <source>
        <dbReference type="ARBA" id="ARBA00001971"/>
    </source>
</evidence>
<dbReference type="InterPro" id="IPR001128">
    <property type="entry name" value="Cyt_P450"/>
</dbReference>
<evidence type="ECO:0000256" key="10">
    <source>
        <dbReference type="RuleBase" id="RU000461"/>
    </source>
</evidence>
<dbReference type="GO" id="GO:0005506">
    <property type="term" value="F:iron ion binding"/>
    <property type="evidence" value="ECO:0007669"/>
    <property type="project" value="InterPro"/>
</dbReference>
<feature type="transmembrane region" description="Helical" evidence="11">
    <location>
        <begin position="20"/>
        <end position="40"/>
    </location>
</feature>
<dbReference type="AlphaFoldDB" id="A0AA38UEN1"/>
<dbReference type="Gene3D" id="1.10.630.10">
    <property type="entry name" value="Cytochrome P450"/>
    <property type="match status" value="1"/>
</dbReference>
<dbReference type="GO" id="GO:0004497">
    <property type="term" value="F:monooxygenase activity"/>
    <property type="evidence" value="ECO:0007669"/>
    <property type="project" value="UniProtKB-KW"/>
</dbReference>
<dbReference type="PANTHER" id="PTHR46300:SF7">
    <property type="entry name" value="P450, PUTATIVE (EUROFUNG)-RELATED"/>
    <property type="match status" value="1"/>
</dbReference>